<evidence type="ECO:0000256" key="3">
    <source>
        <dbReference type="ARBA" id="ARBA00022679"/>
    </source>
</evidence>
<dbReference type="Proteomes" id="UP000694620">
    <property type="component" value="Chromosome 2"/>
</dbReference>
<dbReference type="Pfam" id="PF13847">
    <property type="entry name" value="Methyltransf_31"/>
    <property type="match status" value="1"/>
</dbReference>
<keyword evidence="5 7" id="KW-0539">Nucleus</keyword>
<feature type="domain" description="Methyltransferase" evidence="9">
    <location>
        <begin position="80"/>
        <end position="202"/>
    </location>
</feature>
<gene>
    <name evidence="7 10" type="primary">EEF1AKMT2</name>
    <name evidence="10" type="synonym">eef1akmt2</name>
    <name evidence="7" type="synonym">METTL10</name>
</gene>
<name>A0A8C4SBA9_ERPCA</name>
<evidence type="ECO:0000256" key="7">
    <source>
        <dbReference type="HAMAP-Rule" id="MF_03188"/>
    </source>
</evidence>
<comment type="function">
    <text evidence="7">Protein-lysine methyltransferase that selectively catalyzes the trimethylation of EEF1A at 'Lys-318'.</text>
</comment>
<dbReference type="GO" id="GO:0032259">
    <property type="term" value="P:methylation"/>
    <property type="evidence" value="ECO:0007669"/>
    <property type="project" value="UniProtKB-KW"/>
</dbReference>
<dbReference type="GeneTree" id="ENSGT00390000013399"/>
<evidence type="ECO:0000259" key="9">
    <source>
        <dbReference type="Pfam" id="PF13847"/>
    </source>
</evidence>
<dbReference type="AlphaFoldDB" id="A0A8C4SBA9"/>
<keyword evidence="3 7" id="KW-0808">Transferase</keyword>
<dbReference type="EC" id="2.1.1.-" evidence="7"/>
<evidence type="ECO:0000256" key="2">
    <source>
        <dbReference type="ARBA" id="ARBA00022603"/>
    </source>
</evidence>
<reference evidence="10" key="3">
    <citation type="submission" date="2025-09" db="UniProtKB">
        <authorList>
            <consortium name="Ensembl"/>
        </authorList>
    </citation>
    <scope>IDENTIFICATION</scope>
</reference>
<comment type="subcellular location">
    <subcellularLocation>
        <location evidence="7">Cytoplasm</location>
    </subcellularLocation>
    <subcellularLocation>
        <location evidence="7">Nucleus</location>
    </subcellularLocation>
</comment>
<dbReference type="InterPro" id="IPR025714">
    <property type="entry name" value="Methyltranfer_dom"/>
</dbReference>
<dbReference type="SUPFAM" id="SSF53335">
    <property type="entry name" value="S-adenosyl-L-methionine-dependent methyltransferases"/>
    <property type="match status" value="1"/>
</dbReference>
<keyword evidence="11" id="KW-1185">Reference proteome</keyword>
<evidence type="ECO:0000256" key="1">
    <source>
        <dbReference type="ARBA" id="ARBA00022490"/>
    </source>
</evidence>
<reference evidence="10" key="2">
    <citation type="submission" date="2025-08" db="UniProtKB">
        <authorList>
            <consortium name="Ensembl"/>
        </authorList>
    </citation>
    <scope>IDENTIFICATION</scope>
</reference>
<dbReference type="HAMAP" id="MF_03188">
    <property type="entry name" value="Methyltr_EFM4"/>
    <property type="match status" value="1"/>
</dbReference>
<evidence type="ECO:0000256" key="4">
    <source>
        <dbReference type="ARBA" id="ARBA00022691"/>
    </source>
</evidence>
<dbReference type="GO" id="GO:0016279">
    <property type="term" value="F:protein-lysine N-methyltransferase activity"/>
    <property type="evidence" value="ECO:0007669"/>
    <property type="project" value="UniProtKB-UniRule"/>
</dbReference>
<accession>A0A8C4SBA9</accession>
<dbReference type="CDD" id="cd02440">
    <property type="entry name" value="AdoMet_MTases"/>
    <property type="match status" value="1"/>
</dbReference>
<organism evidence="10 11">
    <name type="scientific">Erpetoichthys calabaricus</name>
    <name type="common">Rope fish</name>
    <name type="synonym">Calamoichthys calabaricus</name>
    <dbReference type="NCBI Taxonomy" id="27687"/>
    <lineage>
        <taxon>Eukaryota</taxon>
        <taxon>Metazoa</taxon>
        <taxon>Chordata</taxon>
        <taxon>Craniata</taxon>
        <taxon>Vertebrata</taxon>
        <taxon>Euteleostomi</taxon>
        <taxon>Actinopterygii</taxon>
        <taxon>Polypteriformes</taxon>
        <taxon>Polypteridae</taxon>
        <taxon>Erpetoichthys</taxon>
    </lineage>
</organism>
<keyword evidence="4 7" id="KW-0949">S-adenosyl-L-methionine</keyword>
<dbReference type="GO" id="GO:0005737">
    <property type="term" value="C:cytoplasm"/>
    <property type="evidence" value="ECO:0007669"/>
    <property type="project" value="UniProtKB-SubCell"/>
</dbReference>
<feature type="compositionally biased region" description="Acidic residues" evidence="8">
    <location>
        <begin position="12"/>
        <end position="28"/>
    </location>
</feature>
<dbReference type="InterPro" id="IPR026635">
    <property type="entry name" value="Efm4/METTL10"/>
</dbReference>
<evidence type="ECO:0000313" key="10">
    <source>
        <dbReference type="Ensembl" id="ENSECRP00000013957.1"/>
    </source>
</evidence>
<dbReference type="Gene3D" id="3.40.50.150">
    <property type="entry name" value="Vaccinia Virus protein VP39"/>
    <property type="match status" value="1"/>
</dbReference>
<feature type="region of interest" description="Disordered" evidence="8">
    <location>
        <begin position="1"/>
        <end position="33"/>
    </location>
</feature>
<dbReference type="FunFam" id="3.40.50.150:FF:000172">
    <property type="entry name" value="EEF1A lysine methyltransferase 2"/>
    <property type="match status" value="1"/>
</dbReference>
<evidence type="ECO:0000313" key="11">
    <source>
        <dbReference type="Proteomes" id="UP000694620"/>
    </source>
</evidence>
<dbReference type="GO" id="GO:0005634">
    <property type="term" value="C:nucleus"/>
    <property type="evidence" value="ECO:0007669"/>
    <property type="project" value="UniProtKB-SubCell"/>
</dbReference>
<proteinExistence type="inferred from homology"/>
<protein>
    <recommendedName>
        <fullName evidence="7">EEF1A lysine methyltransferase 2</fullName>
        <ecNumber evidence="7">2.1.1.-</ecNumber>
    </recommendedName>
    <alternativeName>
        <fullName evidence="7">Methyltransferase-like protein 10</fullName>
    </alternativeName>
    <alternativeName>
        <fullName evidence="7">Protein-lysine N-methyltransferase METTL10</fullName>
    </alternativeName>
</protein>
<dbReference type="PANTHER" id="PTHR12843">
    <property type="entry name" value="PROTEIN-LYSINE N-METHYLTRANSFERASE METTL10"/>
    <property type="match status" value="1"/>
</dbReference>
<reference evidence="10" key="1">
    <citation type="submission" date="2021-06" db="EMBL/GenBank/DDBJ databases">
        <authorList>
            <consortium name="Wellcome Sanger Institute Data Sharing"/>
        </authorList>
    </citation>
    <scope>NUCLEOTIDE SEQUENCE [LARGE SCALE GENOMIC DNA]</scope>
</reference>
<evidence type="ECO:0000256" key="6">
    <source>
        <dbReference type="ARBA" id="ARBA00049497"/>
    </source>
</evidence>
<comment type="similarity">
    <text evidence="7">Belongs to the class I-like SAM-binding methyltransferase superfamily. EFM4 family.</text>
</comment>
<comment type="catalytic activity">
    <reaction evidence="6">
        <text>L-lysyl-[protein] + 3 S-adenosyl-L-methionine = N(6),N(6),N(6)-trimethyl-L-lysyl-[protein] + 3 S-adenosyl-L-homocysteine + 3 H(+)</text>
        <dbReference type="Rhea" id="RHEA:54192"/>
        <dbReference type="Rhea" id="RHEA-COMP:9752"/>
        <dbReference type="Rhea" id="RHEA-COMP:13826"/>
        <dbReference type="ChEBI" id="CHEBI:15378"/>
        <dbReference type="ChEBI" id="CHEBI:29969"/>
        <dbReference type="ChEBI" id="CHEBI:57856"/>
        <dbReference type="ChEBI" id="CHEBI:59789"/>
        <dbReference type="ChEBI" id="CHEBI:61961"/>
    </reaction>
    <physiologicalReaction direction="left-to-right" evidence="6">
        <dbReference type="Rhea" id="RHEA:54193"/>
    </physiologicalReaction>
</comment>
<keyword evidence="1 7" id="KW-0963">Cytoplasm</keyword>
<dbReference type="InterPro" id="IPR029063">
    <property type="entry name" value="SAM-dependent_MTases_sf"/>
</dbReference>
<dbReference type="PANTHER" id="PTHR12843:SF5">
    <property type="entry name" value="EEF1A LYSINE METHYLTRANSFERASE 2"/>
    <property type="match status" value="1"/>
</dbReference>
<keyword evidence="2 7" id="KW-0489">Methyltransferase</keyword>
<dbReference type="Ensembl" id="ENSECRT00000014198.1">
    <property type="protein sequence ID" value="ENSECRP00000013957.1"/>
    <property type="gene ID" value="ENSECRG00000009306.1"/>
</dbReference>
<evidence type="ECO:0000256" key="5">
    <source>
        <dbReference type="ARBA" id="ARBA00023242"/>
    </source>
</evidence>
<sequence>MASPVLSRGFIDGEEDSSYEGEDNTDDFEPSKLGTKEYWDDTYARELETFRDIGDVGEIWFGKESIDRIVTWLKNHNFPKDSSVLDIGTGNGMLLVEMARNGFTNLTGIDYSSASIELSRSIMRRELHDVKIQEEDFLNPSTLRSVFDLCIDKGTFDAVSLNPNNSAEKQVQYIHSLRSVLRIDGLFIITSCNWTKEQLKSIFVKVSSIMWPIVFIKRLLHCSGLFHSSYVFCLNMYFPNAVCVCVCVCVLDWPASSPDLALIENAHHVQDNLKIIIID</sequence>
<evidence type="ECO:0000256" key="8">
    <source>
        <dbReference type="SAM" id="MobiDB-lite"/>
    </source>
</evidence>